<name>A0AAV5QYK2_PICKL</name>
<gene>
    <name evidence="3" type="ORF">DAPK24_008050</name>
</gene>
<organism evidence="3 4">
    <name type="scientific">Pichia kluyveri</name>
    <name type="common">Yeast</name>
    <dbReference type="NCBI Taxonomy" id="36015"/>
    <lineage>
        <taxon>Eukaryota</taxon>
        <taxon>Fungi</taxon>
        <taxon>Dikarya</taxon>
        <taxon>Ascomycota</taxon>
        <taxon>Saccharomycotina</taxon>
        <taxon>Pichiomycetes</taxon>
        <taxon>Pichiales</taxon>
        <taxon>Pichiaceae</taxon>
        <taxon>Pichia</taxon>
    </lineage>
</organism>
<dbReference type="EMBL" id="BTGB01000001">
    <property type="protein sequence ID" value="GMM44230.1"/>
    <property type="molecule type" value="Genomic_DNA"/>
</dbReference>
<accession>A0AAV5QYK2</accession>
<evidence type="ECO:0000313" key="3">
    <source>
        <dbReference type="EMBL" id="GMM44230.1"/>
    </source>
</evidence>
<dbReference type="AlphaFoldDB" id="A0AAV5QYK2"/>
<dbReference type="InterPro" id="IPR040213">
    <property type="entry name" value="GIR2-like"/>
</dbReference>
<dbReference type="Gene3D" id="3.10.110.10">
    <property type="entry name" value="Ubiquitin Conjugating Enzyme"/>
    <property type="match status" value="1"/>
</dbReference>
<dbReference type="PROSITE" id="PS50908">
    <property type="entry name" value="RWD"/>
    <property type="match status" value="1"/>
</dbReference>
<dbReference type="SUPFAM" id="SSF54495">
    <property type="entry name" value="UBC-like"/>
    <property type="match status" value="1"/>
</dbReference>
<evidence type="ECO:0000259" key="2">
    <source>
        <dbReference type="PROSITE" id="PS50908"/>
    </source>
</evidence>
<reference evidence="3 4" key="1">
    <citation type="journal article" date="2023" name="Elife">
        <title>Identification of key yeast species and microbe-microbe interactions impacting larval growth of Drosophila in the wild.</title>
        <authorList>
            <person name="Mure A."/>
            <person name="Sugiura Y."/>
            <person name="Maeda R."/>
            <person name="Honda K."/>
            <person name="Sakurai N."/>
            <person name="Takahashi Y."/>
            <person name="Watada M."/>
            <person name="Katoh T."/>
            <person name="Gotoh A."/>
            <person name="Gotoh Y."/>
            <person name="Taniguchi I."/>
            <person name="Nakamura K."/>
            <person name="Hayashi T."/>
            <person name="Katayama T."/>
            <person name="Uemura T."/>
            <person name="Hattori Y."/>
        </authorList>
    </citation>
    <scope>NUCLEOTIDE SEQUENCE [LARGE SCALE GENOMIC DNA]</scope>
    <source>
        <strain evidence="3 4">PK-24</strain>
    </source>
</reference>
<feature type="domain" description="RWD" evidence="2">
    <location>
        <begin position="9"/>
        <end position="154"/>
    </location>
</feature>
<dbReference type="SMART" id="SM00591">
    <property type="entry name" value="RWD"/>
    <property type="match status" value="1"/>
</dbReference>
<protein>
    <submittedName>
        <fullName evidence="3">Gir2 protein</fullName>
    </submittedName>
</protein>
<dbReference type="InterPro" id="IPR006575">
    <property type="entry name" value="RWD_dom"/>
</dbReference>
<feature type="compositionally biased region" description="Acidic residues" evidence="1">
    <location>
        <begin position="73"/>
        <end position="99"/>
    </location>
</feature>
<evidence type="ECO:0000313" key="4">
    <source>
        <dbReference type="Proteomes" id="UP001378960"/>
    </source>
</evidence>
<proteinExistence type="predicted"/>
<feature type="region of interest" description="Disordered" evidence="1">
    <location>
        <begin position="68"/>
        <end position="100"/>
    </location>
</feature>
<dbReference type="PANTHER" id="PTHR12292">
    <property type="entry name" value="RWD DOMAIN-CONTAINING PROTEIN"/>
    <property type="match status" value="1"/>
</dbReference>
<dbReference type="Pfam" id="PF05773">
    <property type="entry name" value="RWD"/>
    <property type="match status" value="1"/>
</dbReference>
<dbReference type="InterPro" id="IPR016135">
    <property type="entry name" value="UBQ-conjugating_enzyme/RWD"/>
</dbReference>
<dbReference type="Proteomes" id="UP001378960">
    <property type="component" value="Unassembled WGS sequence"/>
</dbReference>
<comment type="caution">
    <text evidence="3">The sequence shown here is derived from an EMBL/GenBank/DDBJ whole genome shotgun (WGS) entry which is preliminary data.</text>
</comment>
<sequence length="259" mass="29795">MDNLEEQQQELEILQSIYPDELEVLSSTRFQINILLDTESTRKHAVLLDVTYPETYPETVPILNVLEGYIGGDNDDDDESSEDDDSEDEDEANYDDDDGQTMSKKLLNLIETIKLDRDDYDILLRKIREEAEDNVGMPSVFSLASSLKDHAETQFMNKFKESEKIILDAREAREREEQKKFTGTKVTTESFAKWRDSFRKELGIDKRLDERYAGVHKGRLTGKQIFEQGLASGEELEDTTDAKEFDMSELKNRISGISI</sequence>
<evidence type="ECO:0000256" key="1">
    <source>
        <dbReference type="SAM" id="MobiDB-lite"/>
    </source>
</evidence>
<keyword evidence="4" id="KW-1185">Reference proteome</keyword>